<evidence type="ECO:0000313" key="2">
    <source>
        <dbReference type="Proteomes" id="UP000593571"/>
    </source>
</evidence>
<organism evidence="1 2">
    <name type="scientific">Rousettus aegyptiacus</name>
    <name type="common">Egyptian fruit bat</name>
    <name type="synonym">Pteropus aegyptiacus</name>
    <dbReference type="NCBI Taxonomy" id="9407"/>
    <lineage>
        <taxon>Eukaryota</taxon>
        <taxon>Metazoa</taxon>
        <taxon>Chordata</taxon>
        <taxon>Craniata</taxon>
        <taxon>Vertebrata</taxon>
        <taxon>Euteleostomi</taxon>
        <taxon>Mammalia</taxon>
        <taxon>Eutheria</taxon>
        <taxon>Laurasiatheria</taxon>
        <taxon>Chiroptera</taxon>
        <taxon>Yinpterochiroptera</taxon>
        <taxon>Pteropodoidea</taxon>
        <taxon>Pteropodidae</taxon>
        <taxon>Rousettinae</taxon>
        <taxon>Rousettus</taxon>
    </lineage>
</organism>
<name>A0A7J8CHZ5_ROUAE</name>
<evidence type="ECO:0000313" key="1">
    <source>
        <dbReference type="EMBL" id="KAF6410523.1"/>
    </source>
</evidence>
<keyword evidence="2" id="KW-1185">Reference proteome</keyword>
<proteinExistence type="predicted"/>
<dbReference type="AlphaFoldDB" id="A0A7J8CHZ5"/>
<sequence length="155" mass="16825">MQTQAAGSSGKPYFNIGCAMLKPRWRQGCAPSGGSKRRSLLPLPASGGCRRALACGHITPVCPHSPMCPVSSHLLPLSAKNFVDGCTERVHVIDLSLLSDMQDGTLVGIWGLGCQMFQVACCAWIVCTNCVIYAECLPFFWQSRILVHVRQSMPM</sequence>
<dbReference type="EMBL" id="JACASE010000014">
    <property type="protein sequence ID" value="KAF6410523.1"/>
    <property type="molecule type" value="Genomic_DNA"/>
</dbReference>
<protein>
    <submittedName>
        <fullName evidence="1">Uncharacterized protein</fullName>
    </submittedName>
</protein>
<gene>
    <name evidence="1" type="ORF">HJG63_009053</name>
</gene>
<accession>A0A7J8CHZ5</accession>
<reference evidence="1 2" key="1">
    <citation type="journal article" date="2020" name="Nature">
        <title>Six reference-quality genomes reveal evolution of bat adaptations.</title>
        <authorList>
            <person name="Jebb D."/>
            <person name="Huang Z."/>
            <person name="Pippel M."/>
            <person name="Hughes G.M."/>
            <person name="Lavrichenko K."/>
            <person name="Devanna P."/>
            <person name="Winkler S."/>
            <person name="Jermiin L.S."/>
            <person name="Skirmuntt E.C."/>
            <person name="Katzourakis A."/>
            <person name="Burkitt-Gray L."/>
            <person name="Ray D.A."/>
            <person name="Sullivan K.A.M."/>
            <person name="Roscito J.G."/>
            <person name="Kirilenko B.M."/>
            <person name="Davalos L.M."/>
            <person name="Corthals A.P."/>
            <person name="Power M.L."/>
            <person name="Jones G."/>
            <person name="Ransome R.D."/>
            <person name="Dechmann D.K.N."/>
            <person name="Locatelli A.G."/>
            <person name="Puechmaille S.J."/>
            <person name="Fedrigo O."/>
            <person name="Jarvis E.D."/>
            <person name="Hiller M."/>
            <person name="Vernes S.C."/>
            <person name="Myers E.W."/>
            <person name="Teeling E.C."/>
        </authorList>
    </citation>
    <scope>NUCLEOTIDE SEQUENCE [LARGE SCALE GENOMIC DNA]</scope>
    <source>
        <strain evidence="1">MRouAeg1</strain>
        <tissue evidence="1">Muscle</tissue>
    </source>
</reference>
<dbReference type="Proteomes" id="UP000593571">
    <property type="component" value="Unassembled WGS sequence"/>
</dbReference>
<comment type="caution">
    <text evidence="1">The sequence shown here is derived from an EMBL/GenBank/DDBJ whole genome shotgun (WGS) entry which is preliminary data.</text>
</comment>